<dbReference type="EMBL" id="VENP01000054">
    <property type="protein sequence ID" value="TNU73274.1"/>
    <property type="molecule type" value="Genomic_DNA"/>
</dbReference>
<feature type="transmembrane region" description="Helical" evidence="1">
    <location>
        <begin position="160"/>
        <end position="186"/>
    </location>
</feature>
<evidence type="ECO:0000313" key="3">
    <source>
        <dbReference type="Proteomes" id="UP000313849"/>
    </source>
</evidence>
<gene>
    <name evidence="2" type="ORF">FH969_12195</name>
</gene>
<keyword evidence="3" id="KW-1185">Reference proteome</keyword>
<accession>A0A5C5B9T4</accession>
<sequence>MTTLRLWALLRRRGRTDTHDPAGLTTVLAVVAFAVTTGMALVLLGGFLALLARSEAGAAIGSYDAGLYPILAGFAVLLLLVPLTTLGGAAARLAVSRRDARLAALRLAGATSGQVGTLAVLDAVAQAVVGAVLGVALYAALLPAVAQLRFQGRTFEIAELWVGAGPLALTVLAVVLIAAWSALLGLRRVVITPIGVAARTTPPGLRAMRLLAVVLALIALTVVQAVMKNAVGMLVLVFVVGVVAAGMATLNLVGPFVLGLVGRATAARARSAATLLAGRRLADDPRTAWRSVGGVALATFIAGATSIVALFDTTMASSPGDAIVLQDLKTGGLLTLAIAGVLAGVSTGVMQAGRVIDQRSAYRALALAGADTRVLDAARGRETVIPLVAAVGTATVTMLMFMVPLLGAGMWLQPAVLLQFVGAVAAAVACVLLGAAAARGVAHRMLASGA</sequence>
<evidence type="ECO:0000256" key="1">
    <source>
        <dbReference type="SAM" id="Phobius"/>
    </source>
</evidence>
<feature type="transmembrane region" description="Helical" evidence="1">
    <location>
        <begin position="417"/>
        <end position="438"/>
    </location>
</feature>
<evidence type="ECO:0000313" key="2">
    <source>
        <dbReference type="EMBL" id="TNU73274.1"/>
    </source>
</evidence>
<reference evidence="2 3" key="1">
    <citation type="submission" date="2019-06" db="EMBL/GenBank/DDBJ databases">
        <title>Draft genome sequence of Miniimonas arenae KCTC 19750T isolated from sea sand.</title>
        <authorList>
            <person name="Park S.-J."/>
        </authorList>
    </citation>
    <scope>NUCLEOTIDE SEQUENCE [LARGE SCALE GENOMIC DNA]</scope>
    <source>
        <strain evidence="2 3">KCTC 19750</strain>
    </source>
</reference>
<feature type="transmembrane region" description="Helical" evidence="1">
    <location>
        <begin position="207"/>
        <end position="227"/>
    </location>
</feature>
<feature type="transmembrane region" description="Helical" evidence="1">
    <location>
        <begin position="21"/>
        <end position="50"/>
    </location>
</feature>
<feature type="transmembrane region" description="Helical" evidence="1">
    <location>
        <begin position="115"/>
        <end position="140"/>
    </location>
</feature>
<feature type="transmembrane region" description="Helical" evidence="1">
    <location>
        <begin position="331"/>
        <end position="350"/>
    </location>
</feature>
<dbReference type="OrthoDB" id="5118998at2"/>
<dbReference type="Proteomes" id="UP000313849">
    <property type="component" value="Unassembled WGS sequence"/>
</dbReference>
<feature type="transmembrane region" description="Helical" evidence="1">
    <location>
        <begin position="233"/>
        <end position="261"/>
    </location>
</feature>
<feature type="transmembrane region" description="Helical" evidence="1">
    <location>
        <begin position="70"/>
        <end position="95"/>
    </location>
</feature>
<dbReference type="AlphaFoldDB" id="A0A5C5B9T4"/>
<proteinExistence type="predicted"/>
<dbReference type="RefSeq" id="WP_139987416.1">
    <property type="nucleotide sequence ID" value="NZ_VENP01000054.1"/>
</dbReference>
<protein>
    <recommendedName>
        <fullName evidence="4">FtsX-like permease family protein</fullName>
    </recommendedName>
</protein>
<keyword evidence="1" id="KW-0472">Membrane</keyword>
<organism evidence="2 3">
    <name type="scientific">Miniimonas arenae</name>
    <dbReference type="NCBI Taxonomy" id="676201"/>
    <lineage>
        <taxon>Bacteria</taxon>
        <taxon>Bacillati</taxon>
        <taxon>Actinomycetota</taxon>
        <taxon>Actinomycetes</taxon>
        <taxon>Micrococcales</taxon>
        <taxon>Beutenbergiaceae</taxon>
        <taxon>Miniimonas</taxon>
    </lineage>
</organism>
<keyword evidence="1" id="KW-0812">Transmembrane</keyword>
<feature type="transmembrane region" description="Helical" evidence="1">
    <location>
        <begin position="288"/>
        <end position="311"/>
    </location>
</feature>
<name>A0A5C5B9T4_9MICO</name>
<keyword evidence="1" id="KW-1133">Transmembrane helix</keyword>
<comment type="caution">
    <text evidence="2">The sequence shown here is derived from an EMBL/GenBank/DDBJ whole genome shotgun (WGS) entry which is preliminary data.</text>
</comment>
<feature type="transmembrane region" description="Helical" evidence="1">
    <location>
        <begin position="387"/>
        <end position="411"/>
    </location>
</feature>
<evidence type="ECO:0008006" key="4">
    <source>
        <dbReference type="Google" id="ProtNLM"/>
    </source>
</evidence>